<organism evidence="7 8">
    <name type="scientific">Pedobacter zeae</name>
    <dbReference type="NCBI Taxonomy" id="1737356"/>
    <lineage>
        <taxon>Bacteria</taxon>
        <taxon>Pseudomonadati</taxon>
        <taxon>Bacteroidota</taxon>
        <taxon>Sphingobacteriia</taxon>
        <taxon>Sphingobacteriales</taxon>
        <taxon>Sphingobacteriaceae</taxon>
        <taxon>Pedobacter</taxon>
    </lineage>
</organism>
<dbReference type="EMBL" id="JACIEF010000001">
    <property type="protein sequence ID" value="MBB4106623.1"/>
    <property type="molecule type" value="Genomic_DNA"/>
</dbReference>
<keyword evidence="3 5" id="KW-1133">Transmembrane helix</keyword>
<keyword evidence="4 5" id="KW-0472">Membrane</keyword>
<accession>A0A7W6K7H5</accession>
<dbReference type="EMBL" id="BMHZ01000002">
    <property type="protein sequence ID" value="GGH02771.1"/>
    <property type="molecule type" value="Genomic_DNA"/>
</dbReference>
<sequence>MKFLSKMLATFDYGSGLEFFHSLSLTAKYRWTFCTVGLSATFFPFVDKLLGLDAFAFAMLIVVFVVELGSGLFAAHIRKETFSSMKLSRFTFKVVIYLALIAMPYVMSTNFHDHGKSAAAFIFEWMHLFFVAQIVLENLVSILENLAVISGRDKGHWIAKIQEKLNNLLQ</sequence>
<dbReference type="Proteomes" id="UP000532273">
    <property type="component" value="Unassembled WGS sequence"/>
</dbReference>
<dbReference type="RefSeq" id="WP_183759872.1">
    <property type="nucleotide sequence ID" value="NZ_BMHZ01000002.1"/>
</dbReference>
<dbReference type="GO" id="GO:0016020">
    <property type="term" value="C:membrane"/>
    <property type="evidence" value="ECO:0007669"/>
    <property type="project" value="UniProtKB-SubCell"/>
</dbReference>
<evidence type="ECO:0000313" key="7">
    <source>
        <dbReference type="EMBL" id="MBB4106623.1"/>
    </source>
</evidence>
<keyword evidence="9" id="KW-1185">Reference proteome</keyword>
<evidence type="ECO:0000313" key="6">
    <source>
        <dbReference type="EMBL" id="GGH02771.1"/>
    </source>
</evidence>
<evidence type="ECO:0000256" key="1">
    <source>
        <dbReference type="ARBA" id="ARBA00004141"/>
    </source>
</evidence>
<reference evidence="6" key="4">
    <citation type="submission" date="2024-05" db="EMBL/GenBank/DDBJ databases">
        <authorList>
            <person name="Sun Q."/>
            <person name="Zhou Y."/>
        </authorList>
    </citation>
    <scope>NUCLEOTIDE SEQUENCE</scope>
    <source>
        <strain evidence="6">CGMCC 1.15287</strain>
    </source>
</reference>
<feature type="transmembrane region" description="Helical" evidence="5">
    <location>
        <begin position="87"/>
        <end position="106"/>
    </location>
</feature>
<keyword evidence="2 5" id="KW-0812">Transmembrane</keyword>
<feature type="transmembrane region" description="Helical" evidence="5">
    <location>
        <begin position="52"/>
        <end position="75"/>
    </location>
</feature>
<evidence type="ECO:0000256" key="5">
    <source>
        <dbReference type="SAM" id="Phobius"/>
    </source>
</evidence>
<name>A0A7W6K7H5_9SPHI</name>
<reference evidence="6" key="1">
    <citation type="journal article" date="2014" name="Int. J. Syst. Evol. Microbiol.">
        <title>Complete genome of a new Firmicutes species belonging to the dominant human colonic microbiota ('Ruminococcus bicirculans') reveals two chromosomes and a selective capacity to utilize plant glucans.</title>
        <authorList>
            <consortium name="NISC Comparative Sequencing Program"/>
            <person name="Wegmann U."/>
            <person name="Louis P."/>
            <person name="Goesmann A."/>
            <person name="Henrissat B."/>
            <person name="Duncan S.H."/>
            <person name="Flint H.J."/>
        </authorList>
    </citation>
    <scope>NUCLEOTIDE SEQUENCE</scope>
    <source>
        <strain evidence="6">CGMCC 1.15287</strain>
    </source>
</reference>
<evidence type="ECO:0000313" key="8">
    <source>
        <dbReference type="Proteomes" id="UP000532273"/>
    </source>
</evidence>
<reference evidence="9" key="2">
    <citation type="journal article" date="2019" name="Int. J. Syst. Evol. Microbiol.">
        <title>The Global Catalogue of Microorganisms (GCM) 10K type strain sequencing project: providing services to taxonomists for standard genome sequencing and annotation.</title>
        <authorList>
            <consortium name="The Broad Institute Genomics Platform"/>
            <consortium name="The Broad Institute Genome Sequencing Center for Infectious Disease"/>
            <person name="Wu L."/>
            <person name="Ma J."/>
        </authorList>
    </citation>
    <scope>NUCLEOTIDE SEQUENCE [LARGE SCALE GENOMIC DNA]</scope>
    <source>
        <strain evidence="9">CGMCC 1.15287</strain>
    </source>
</reference>
<dbReference type="Pfam" id="PF05105">
    <property type="entry name" value="Phage_holin_4_1"/>
    <property type="match status" value="1"/>
</dbReference>
<proteinExistence type="predicted"/>
<comment type="subcellular location">
    <subcellularLocation>
        <location evidence="1">Membrane</location>
        <topology evidence="1">Multi-pass membrane protein</topology>
    </subcellularLocation>
</comment>
<dbReference type="InterPro" id="IPR006480">
    <property type="entry name" value="Phage_holin_4_1"/>
</dbReference>
<reference evidence="7 8" key="3">
    <citation type="submission" date="2020-08" db="EMBL/GenBank/DDBJ databases">
        <title>Genomic Encyclopedia of Type Strains, Phase IV (KMG-IV): sequencing the most valuable type-strain genomes for metagenomic binning, comparative biology and taxonomic classification.</title>
        <authorList>
            <person name="Goeker M."/>
        </authorList>
    </citation>
    <scope>NUCLEOTIDE SEQUENCE [LARGE SCALE GENOMIC DNA]</scope>
    <source>
        <strain evidence="7 8">DSM 100774</strain>
    </source>
</reference>
<dbReference type="AlphaFoldDB" id="A0A7W6K7H5"/>
<gene>
    <name evidence="6" type="ORF">GCM10007422_17430</name>
    <name evidence="7" type="ORF">GGQ60_000583</name>
</gene>
<evidence type="ECO:0000313" key="9">
    <source>
        <dbReference type="Proteomes" id="UP000642938"/>
    </source>
</evidence>
<comment type="caution">
    <text evidence="7">The sequence shown here is derived from an EMBL/GenBank/DDBJ whole genome shotgun (WGS) entry which is preliminary data.</text>
</comment>
<evidence type="ECO:0000256" key="4">
    <source>
        <dbReference type="ARBA" id="ARBA00023136"/>
    </source>
</evidence>
<dbReference type="Proteomes" id="UP000642938">
    <property type="component" value="Unassembled WGS sequence"/>
</dbReference>
<evidence type="ECO:0000256" key="2">
    <source>
        <dbReference type="ARBA" id="ARBA00022692"/>
    </source>
</evidence>
<protein>
    <submittedName>
        <fullName evidence="7">Phage-related holin</fullName>
    </submittedName>
</protein>
<evidence type="ECO:0000256" key="3">
    <source>
        <dbReference type="ARBA" id="ARBA00022989"/>
    </source>
</evidence>